<organism evidence="3">
    <name type="scientific">Ditylum brightwellii</name>
    <dbReference type="NCBI Taxonomy" id="49249"/>
    <lineage>
        <taxon>Eukaryota</taxon>
        <taxon>Sar</taxon>
        <taxon>Stramenopiles</taxon>
        <taxon>Ochrophyta</taxon>
        <taxon>Bacillariophyta</taxon>
        <taxon>Mediophyceae</taxon>
        <taxon>Lithodesmiophycidae</taxon>
        <taxon>Lithodesmiales</taxon>
        <taxon>Lithodesmiaceae</taxon>
        <taxon>Ditylum</taxon>
    </lineage>
</organism>
<evidence type="ECO:0000256" key="1">
    <source>
        <dbReference type="ARBA" id="ARBA00022737"/>
    </source>
</evidence>
<dbReference type="PANTHER" id="PTHR24153">
    <property type="entry name" value="ESPIN"/>
    <property type="match status" value="1"/>
</dbReference>
<reference evidence="3" key="1">
    <citation type="submission" date="2021-01" db="EMBL/GenBank/DDBJ databases">
        <authorList>
            <person name="Corre E."/>
            <person name="Pelletier E."/>
            <person name="Niang G."/>
            <person name="Scheremetjew M."/>
            <person name="Finn R."/>
            <person name="Kale V."/>
            <person name="Holt S."/>
            <person name="Cochrane G."/>
            <person name="Meng A."/>
            <person name="Brown T."/>
            <person name="Cohen L."/>
        </authorList>
    </citation>
    <scope>NUCLEOTIDE SEQUENCE</scope>
    <source>
        <strain evidence="3">GSO104</strain>
    </source>
</reference>
<dbReference type="AlphaFoldDB" id="A0A7S4WER0"/>
<dbReference type="GO" id="GO:0051017">
    <property type="term" value="P:actin filament bundle assembly"/>
    <property type="evidence" value="ECO:0007669"/>
    <property type="project" value="TreeGrafter"/>
</dbReference>
<evidence type="ECO:0000256" key="2">
    <source>
        <dbReference type="ARBA" id="ARBA00023043"/>
    </source>
</evidence>
<dbReference type="GO" id="GO:0051015">
    <property type="term" value="F:actin filament binding"/>
    <property type="evidence" value="ECO:0007669"/>
    <property type="project" value="TreeGrafter"/>
</dbReference>
<dbReference type="SMART" id="SM00248">
    <property type="entry name" value="ANK"/>
    <property type="match status" value="3"/>
</dbReference>
<dbReference type="Pfam" id="PF12796">
    <property type="entry name" value="Ank_2"/>
    <property type="match status" value="1"/>
</dbReference>
<sequence length="246" mass="27281">MKFSIHSGSNKINRYILSEDWSAVKSRCEMHPREAAVWTKRVGFFDGEHESRILPIHQACALHAPKDVIDALIKAYPKGVQALETSFMRNTLHVALMYGCSSDVIELLLFCDPLCAQTEDTLGRLPIHYACSNGSNPDVLKLLLSADPSSARASDKNGWLPIHVAIHMGASTESIKELLDANPSSVNAKTDKRNTPMTLLSRVNCKNKDEVKRLLDSIVIEKSSVEQKQTNFHNSLRAKVVTSRSA</sequence>
<dbReference type="PANTHER" id="PTHR24153:SF8">
    <property type="entry name" value="FORKED, ISOFORM F"/>
    <property type="match status" value="1"/>
</dbReference>
<dbReference type="EMBL" id="HBNS01048172">
    <property type="protein sequence ID" value="CAE4649147.1"/>
    <property type="molecule type" value="Transcribed_RNA"/>
</dbReference>
<gene>
    <name evidence="3" type="ORF">DBRI00130_LOCUS37084</name>
</gene>
<keyword evidence="2" id="KW-0040">ANK repeat</keyword>
<accession>A0A7S4WER0</accession>
<protein>
    <submittedName>
        <fullName evidence="3">Uncharacterized protein</fullName>
    </submittedName>
</protein>
<evidence type="ECO:0000313" key="3">
    <source>
        <dbReference type="EMBL" id="CAE4649147.1"/>
    </source>
</evidence>
<name>A0A7S4WER0_9STRA</name>
<proteinExistence type="predicted"/>
<dbReference type="GO" id="GO:0005737">
    <property type="term" value="C:cytoplasm"/>
    <property type="evidence" value="ECO:0007669"/>
    <property type="project" value="TreeGrafter"/>
</dbReference>
<dbReference type="InterPro" id="IPR052420">
    <property type="entry name" value="Espin/Espin-like"/>
</dbReference>
<dbReference type="SUPFAM" id="SSF48403">
    <property type="entry name" value="Ankyrin repeat"/>
    <property type="match status" value="1"/>
</dbReference>
<dbReference type="InterPro" id="IPR002110">
    <property type="entry name" value="Ankyrin_rpt"/>
</dbReference>
<dbReference type="Gene3D" id="1.25.40.20">
    <property type="entry name" value="Ankyrin repeat-containing domain"/>
    <property type="match status" value="1"/>
</dbReference>
<dbReference type="InterPro" id="IPR036770">
    <property type="entry name" value="Ankyrin_rpt-contain_sf"/>
</dbReference>
<keyword evidence="1" id="KW-0677">Repeat</keyword>